<dbReference type="InterPro" id="IPR008030">
    <property type="entry name" value="NmrA-like"/>
</dbReference>
<keyword evidence="4" id="KW-1185">Reference proteome</keyword>
<dbReference type="Pfam" id="PF05368">
    <property type="entry name" value="NmrA"/>
    <property type="match status" value="1"/>
</dbReference>
<dbReference type="OrthoDB" id="419598at2759"/>
<dbReference type="Gene3D" id="3.90.25.10">
    <property type="entry name" value="UDP-galactose 4-epimerase, domain 1"/>
    <property type="match status" value="1"/>
</dbReference>
<evidence type="ECO:0000313" key="3">
    <source>
        <dbReference type="EMBL" id="KAF2459843.1"/>
    </source>
</evidence>
<evidence type="ECO:0000256" key="1">
    <source>
        <dbReference type="SAM" id="Phobius"/>
    </source>
</evidence>
<protein>
    <recommendedName>
        <fullName evidence="2">NmrA-like domain-containing protein</fullName>
    </recommendedName>
</protein>
<keyword evidence="1" id="KW-0472">Membrane</keyword>
<dbReference type="InterPro" id="IPR036291">
    <property type="entry name" value="NAD(P)-bd_dom_sf"/>
</dbReference>
<dbReference type="Gene3D" id="3.40.50.720">
    <property type="entry name" value="NAD(P)-binding Rossmann-like Domain"/>
    <property type="match status" value="1"/>
</dbReference>
<dbReference type="InterPro" id="IPR052718">
    <property type="entry name" value="NmrA-type_oxidoreductase"/>
</dbReference>
<feature type="domain" description="NmrA-like" evidence="2">
    <location>
        <begin position="40"/>
        <end position="265"/>
    </location>
</feature>
<dbReference type="AlphaFoldDB" id="A0A6A6P8R6"/>
<accession>A0A6A6P8R6</accession>
<dbReference type="EMBL" id="MU001674">
    <property type="protein sequence ID" value="KAF2459843.1"/>
    <property type="molecule type" value="Genomic_DNA"/>
</dbReference>
<feature type="transmembrane region" description="Helical" evidence="1">
    <location>
        <begin position="281"/>
        <end position="300"/>
    </location>
</feature>
<evidence type="ECO:0000259" key="2">
    <source>
        <dbReference type="Pfam" id="PF05368"/>
    </source>
</evidence>
<dbReference type="PANTHER" id="PTHR47129:SF1">
    <property type="entry name" value="NMRA-LIKE DOMAIN-CONTAINING PROTEIN"/>
    <property type="match status" value="1"/>
</dbReference>
<dbReference type="Proteomes" id="UP000799766">
    <property type="component" value="Unassembled WGS sequence"/>
</dbReference>
<evidence type="ECO:0000313" key="4">
    <source>
        <dbReference type="Proteomes" id="UP000799766"/>
    </source>
</evidence>
<keyword evidence="1" id="KW-1133">Transmembrane helix</keyword>
<organism evidence="3 4">
    <name type="scientific">Lineolata rhizophorae</name>
    <dbReference type="NCBI Taxonomy" id="578093"/>
    <lineage>
        <taxon>Eukaryota</taxon>
        <taxon>Fungi</taxon>
        <taxon>Dikarya</taxon>
        <taxon>Ascomycota</taxon>
        <taxon>Pezizomycotina</taxon>
        <taxon>Dothideomycetes</taxon>
        <taxon>Dothideomycetes incertae sedis</taxon>
        <taxon>Lineolatales</taxon>
        <taxon>Lineolataceae</taxon>
        <taxon>Lineolata</taxon>
    </lineage>
</organism>
<name>A0A6A6P8R6_9PEZI</name>
<proteinExistence type="predicted"/>
<sequence>MTSPTFALTATTGKLSSSILSHILNSSLLPPSSLILCTSTGSPTHPHLSAAVSRGAQVRRADYDDPASLEAAFAGVDRLILVSTPAIALDFNEAPEGQGRERQHYAALEAARKVGVKHVYYTSLAFACGGKSESKAGVMVAHLRTEARLQQLAREGSIQFTSIREGLYSESWPLYFGHWDLGKDNNGRSEVKVAGDGKITWTALSDVALGTALIATDKDSAKWEGCKVTLAASKGGITLAEMAEMVGKRLGREIKFEVVDKEEHVKYYVNQRGMDEPFVRWWIIVIALSFLVSVVTKIALPLFGENNIIAIAHSSSCVLFSSSSSSADDFRYTRLFKVRSRTTLLWTIQESSSS</sequence>
<gene>
    <name evidence="3" type="ORF">BDY21DRAFT_361743</name>
</gene>
<reference evidence="3" key="1">
    <citation type="journal article" date="2020" name="Stud. Mycol.">
        <title>101 Dothideomycetes genomes: a test case for predicting lifestyles and emergence of pathogens.</title>
        <authorList>
            <person name="Haridas S."/>
            <person name="Albert R."/>
            <person name="Binder M."/>
            <person name="Bloem J."/>
            <person name="Labutti K."/>
            <person name="Salamov A."/>
            <person name="Andreopoulos B."/>
            <person name="Baker S."/>
            <person name="Barry K."/>
            <person name="Bills G."/>
            <person name="Bluhm B."/>
            <person name="Cannon C."/>
            <person name="Castanera R."/>
            <person name="Culley D."/>
            <person name="Daum C."/>
            <person name="Ezra D."/>
            <person name="Gonzalez J."/>
            <person name="Henrissat B."/>
            <person name="Kuo A."/>
            <person name="Liang C."/>
            <person name="Lipzen A."/>
            <person name="Lutzoni F."/>
            <person name="Magnuson J."/>
            <person name="Mondo S."/>
            <person name="Nolan M."/>
            <person name="Ohm R."/>
            <person name="Pangilinan J."/>
            <person name="Park H.-J."/>
            <person name="Ramirez L."/>
            <person name="Alfaro M."/>
            <person name="Sun H."/>
            <person name="Tritt A."/>
            <person name="Yoshinaga Y."/>
            <person name="Zwiers L.-H."/>
            <person name="Turgeon B."/>
            <person name="Goodwin S."/>
            <person name="Spatafora J."/>
            <person name="Crous P."/>
            <person name="Grigoriev I."/>
        </authorList>
    </citation>
    <scope>NUCLEOTIDE SEQUENCE</scope>
    <source>
        <strain evidence="3">ATCC 16933</strain>
    </source>
</reference>
<keyword evidence="1" id="KW-0812">Transmembrane</keyword>
<dbReference type="PANTHER" id="PTHR47129">
    <property type="entry name" value="QUINONE OXIDOREDUCTASE 2"/>
    <property type="match status" value="1"/>
</dbReference>
<dbReference type="SUPFAM" id="SSF51735">
    <property type="entry name" value="NAD(P)-binding Rossmann-fold domains"/>
    <property type="match status" value="1"/>
</dbReference>